<keyword evidence="2" id="KW-1185">Reference proteome</keyword>
<dbReference type="AlphaFoldDB" id="A0A4C1S7Q4"/>
<name>A0A4C1S7Q4_EUMVA</name>
<dbReference type="Proteomes" id="UP000299102">
    <property type="component" value="Unassembled WGS sequence"/>
</dbReference>
<protein>
    <submittedName>
        <fullName evidence="1">Uncharacterized protein</fullName>
    </submittedName>
</protein>
<reference evidence="1 2" key="1">
    <citation type="journal article" date="2019" name="Commun. Biol.">
        <title>The bagworm genome reveals a unique fibroin gene that provides high tensile strength.</title>
        <authorList>
            <person name="Kono N."/>
            <person name="Nakamura H."/>
            <person name="Ohtoshi R."/>
            <person name="Tomita M."/>
            <person name="Numata K."/>
            <person name="Arakawa K."/>
        </authorList>
    </citation>
    <scope>NUCLEOTIDE SEQUENCE [LARGE SCALE GENOMIC DNA]</scope>
</reference>
<evidence type="ECO:0000313" key="1">
    <source>
        <dbReference type="EMBL" id="GBO98378.1"/>
    </source>
</evidence>
<sequence>MEVSKIISKQDDWLSVDHEAVLAMWNNGPSGTPPQVTRPSSQATTARFRASGVHIAAGKNQHFADSRSGEPSVCVIHKHGVTGVHADKRAGQAAFTHLARVDYSPRPLPSRPRGAHRFTGCCRRKCEGLRHATSADDLQLIIKLRRFCIIFAGRGAFGSRRRALHSPIHAYTVRSFSNLYLSICMYHTSCEIELYFNNIRVFTYNIIQAD</sequence>
<evidence type="ECO:0000313" key="2">
    <source>
        <dbReference type="Proteomes" id="UP000299102"/>
    </source>
</evidence>
<comment type="caution">
    <text evidence="1">The sequence shown here is derived from an EMBL/GenBank/DDBJ whole genome shotgun (WGS) entry which is preliminary data.</text>
</comment>
<proteinExistence type="predicted"/>
<accession>A0A4C1S7Q4</accession>
<gene>
    <name evidence="1" type="ORF">EVAR_39_1</name>
</gene>
<organism evidence="1 2">
    <name type="scientific">Eumeta variegata</name>
    <name type="common">Bagworm moth</name>
    <name type="synonym">Eumeta japonica</name>
    <dbReference type="NCBI Taxonomy" id="151549"/>
    <lineage>
        <taxon>Eukaryota</taxon>
        <taxon>Metazoa</taxon>
        <taxon>Ecdysozoa</taxon>
        <taxon>Arthropoda</taxon>
        <taxon>Hexapoda</taxon>
        <taxon>Insecta</taxon>
        <taxon>Pterygota</taxon>
        <taxon>Neoptera</taxon>
        <taxon>Endopterygota</taxon>
        <taxon>Lepidoptera</taxon>
        <taxon>Glossata</taxon>
        <taxon>Ditrysia</taxon>
        <taxon>Tineoidea</taxon>
        <taxon>Psychidae</taxon>
        <taxon>Oiketicinae</taxon>
        <taxon>Eumeta</taxon>
    </lineage>
</organism>
<dbReference type="EMBL" id="BGZK01000001">
    <property type="protein sequence ID" value="GBO98378.1"/>
    <property type="molecule type" value="Genomic_DNA"/>
</dbReference>